<evidence type="ECO:0000256" key="8">
    <source>
        <dbReference type="ARBA" id="ARBA00023170"/>
    </source>
</evidence>
<evidence type="ECO:0000313" key="15">
    <source>
        <dbReference type="Proteomes" id="UP000241769"/>
    </source>
</evidence>
<dbReference type="Proteomes" id="UP000241769">
    <property type="component" value="Unassembled WGS sequence"/>
</dbReference>
<dbReference type="SUPFAM" id="SSF52047">
    <property type="entry name" value="RNI-like"/>
    <property type="match status" value="2"/>
</dbReference>
<dbReference type="OrthoDB" id="551849at2759"/>
<keyword evidence="7 12" id="KW-0472">Membrane</keyword>
<dbReference type="Pfam" id="PF07714">
    <property type="entry name" value="PK_Tyr_Ser-Thr"/>
    <property type="match status" value="1"/>
</dbReference>
<dbReference type="SMART" id="SM00365">
    <property type="entry name" value="LRR_SD22"/>
    <property type="match status" value="8"/>
</dbReference>
<keyword evidence="15" id="KW-1185">Reference proteome</keyword>
<name>A0A2P6NW38_9EUKA</name>
<dbReference type="InterPro" id="IPR001245">
    <property type="entry name" value="Ser-Thr/Tyr_kinase_cat_dom"/>
</dbReference>
<dbReference type="FunFam" id="3.80.10.10:FF:000233">
    <property type="entry name" value="Leucine-rich repeat receptor-like protein kinase TDR"/>
    <property type="match status" value="1"/>
</dbReference>
<evidence type="ECO:0000256" key="1">
    <source>
        <dbReference type="ARBA" id="ARBA00004167"/>
    </source>
</evidence>
<protein>
    <submittedName>
        <fullName evidence="14">LRR receptor-like serine/threonine-protein kinase GSO2-like</fullName>
    </submittedName>
</protein>
<keyword evidence="9" id="KW-0325">Glycoprotein</keyword>
<dbReference type="Gene3D" id="1.10.510.10">
    <property type="entry name" value="Transferase(Phosphotransferase) domain 1"/>
    <property type="match status" value="1"/>
</dbReference>
<evidence type="ECO:0000256" key="6">
    <source>
        <dbReference type="ARBA" id="ARBA00022989"/>
    </source>
</evidence>
<evidence type="ECO:0000256" key="5">
    <source>
        <dbReference type="ARBA" id="ARBA00022737"/>
    </source>
</evidence>
<evidence type="ECO:0000313" key="14">
    <source>
        <dbReference type="EMBL" id="PRP88170.1"/>
    </source>
</evidence>
<dbReference type="PROSITE" id="PS00107">
    <property type="entry name" value="PROTEIN_KINASE_ATP"/>
    <property type="match status" value="1"/>
</dbReference>
<feature type="domain" description="Protein kinase" evidence="13">
    <location>
        <begin position="1190"/>
        <end position="1448"/>
    </location>
</feature>
<keyword evidence="4" id="KW-0732">Signal</keyword>
<dbReference type="InterPro" id="IPR017441">
    <property type="entry name" value="Protein_kinase_ATP_BS"/>
</dbReference>
<feature type="transmembrane region" description="Helical" evidence="12">
    <location>
        <begin position="1129"/>
        <end position="1152"/>
    </location>
</feature>
<comment type="caution">
    <text evidence="14">The sequence shown here is derived from an EMBL/GenBank/DDBJ whole genome shotgun (WGS) entry which is preliminary data.</text>
</comment>
<dbReference type="InterPro" id="IPR000719">
    <property type="entry name" value="Prot_kinase_dom"/>
</dbReference>
<dbReference type="GO" id="GO:0009791">
    <property type="term" value="P:post-embryonic development"/>
    <property type="evidence" value="ECO:0007669"/>
    <property type="project" value="UniProtKB-ARBA"/>
</dbReference>
<keyword evidence="2" id="KW-0433">Leucine-rich repeat</keyword>
<evidence type="ECO:0000259" key="13">
    <source>
        <dbReference type="PROSITE" id="PS50011"/>
    </source>
</evidence>
<keyword evidence="3 12" id="KW-0812">Transmembrane</keyword>
<dbReference type="InterPro" id="IPR020635">
    <property type="entry name" value="Tyr_kinase_cat_dom"/>
</dbReference>
<feature type="binding site" evidence="10">
    <location>
        <position position="1217"/>
    </location>
    <ligand>
        <name>ATP</name>
        <dbReference type="ChEBI" id="CHEBI:30616"/>
    </ligand>
</feature>
<dbReference type="InterPro" id="IPR003591">
    <property type="entry name" value="Leu-rich_rpt_typical-subtyp"/>
</dbReference>
<dbReference type="GO" id="GO:0004713">
    <property type="term" value="F:protein tyrosine kinase activity"/>
    <property type="evidence" value="ECO:0007669"/>
    <property type="project" value="InterPro"/>
</dbReference>
<dbReference type="PROSITE" id="PS51450">
    <property type="entry name" value="LRR"/>
    <property type="match status" value="2"/>
</dbReference>
<evidence type="ECO:0000256" key="7">
    <source>
        <dbReference type="ARBA" id="ARBA00023136"/>
    </source>
</evidence>
<feature type="region of interest" description="Disordered" evidence="11">
    <location>
        <begin position="1449"/>
        <end position="1515"/>
    </location>
</feature>
<dbReference type="InterPro" id="IPR001611">
    <property type="entry name" value="Leu-rich_rpt"/>
</dbReference>
<evidence type="ECO:0000256" key="3">
    <source>
        <dbReference type="ARBA" id="ARBA00022692"/>
    </source>
</evidence>
<evidence type="ECO:0000256" key="2">
    <source>
        <dbReference type="ARBA" id="ARBA00022614"/>
    </source>
</evidence>
<dbReference type="SMART" id="SM00369">
    <property type="entry name" value="LRR_TYP"/>
    <property type="match status" value="11"/>
</dbReference>
<dbReference type="PANTHER" id="PTHR27000:SF775">
    <property type="entry name" value="PLANT INTRACELLULAR RAS-GROUP-RELATED LRR PROTEIN 3"/>
    <property type="match status" value="1"/>
</dbReference>
<dbReference type="FunFam" id="3.80.10.10:FF:000041">
    <property type="entry name" value="LRR receptor-like serine/threonine-protein kinase ERECTA"/>
    <property type="match status" value="1"/>
</dbReference>
<dbReference type="PRINTS" id="PR00019">
    <property type="entry name" value="LEURICHRPT"/>
</dbReference>
<feature type="compositionally biased region" description="Low complexity" evidence="11">
    <location>
        <begin position="1473"/>
        <end position="1489"/>
    </location>
</feature>
<keyword evidence="5" id="KW-0677">Repeat</keyword>
<dbReference type="EMBL" id="MDYQ01000013">
    <property type="protein sequence ID" value="PRP88170.1"/>
    <property type="molecule type" value="Genomic_DNA"/>
</dbReference>
<dbReference type="Gene3D" id="3.80.10.10">
    <property type="entry name" value="Ribonuclease Inhibitor"/>
    <property type="match status" value="6"/>
</dbReference>
<feature type="compositionally biased region" description="Polar residues" evidence="11">
    <location>
        <begin position="1501"/>
        <end position="1515"/>
    </location>
</feature>
<keyword evidence="14" id="KW-0808">Transferase</keyword>
<gene>
    <name evidence="14" type="ORF">PROFUN_03993</name>
</gene>
<sequence>MSSTTDRKVSQPKEQASGCRIEQRSECMGALLGGTTQTLAEMKLEVNFVGAIGLSGWCGIVPCRCEPDEGAICQTFTPFCPIKFDKSTVRQAAENMRAYLYVLIVLCTFYSPTTSQAPYGAILQSFYESTNGPNWVNQTGWANVTTHYCSQFIFGITCVDSPYGILPAYLILPGNNLTGNIESLSFASFIGVLNLSSNQLTGALPPLNGMFSMQSLDLSNNQLEGPLPALPVSLQQLILQNNVLTGSISSVSELIHMRYLDLSLNQFSGELPDMSAMANLTYLGLNINRLKGNMPPHLGTNNMYLQYVNLSANILEGPIPGDLNVAVNLTALDLSFNQLNSDLPASLCNHSALQFIDLGYNQLTGQIPDIDWPRLVYLGLGDNDFHGTIPEGIYNSLYLTYFLMSGNALTGGLSASIGRLHYLSILMLQSNLLNGSIPSELGQLPALGSVLLAYNGFSGSLSFNDSSFRKLQVFDVTGNNLTGNFPTALTDMPMCQSIMMGGNQLSGIVPQFNSSSLLLLDLSRNQLSGSIDFIRSIRNLASLNLYGNDFSGSIPSEVTQLKNLVSFVVSYNNLTGNLPSSIGNLVNLQQLDVSYNSLSGTIPRSIGNLKSVQKVLLHHNQMTGAVPFQWQMLGELLYWDISYNRFNRLEFQSIYGSLPKLVHMDMSYNQIASSLTGLGALTSLQVMKLNNNKMTGALVTDIQALTNLIELDLSVNEITGPLSYTMGSLINLQKCNISYNKLSGIFPDSISLLANLQSSDCSSNQFYGNLPYILGGMTQLTFFNISNNNFSGDIPNSMSNLTNLATLDLSNNKFNGTIMNDIGRMISLQTLDFSRNQLAGSIPTSFGRLRNLQQVNFSSNALEGLVPSLDSEPRSMDLSNNQLSGDLSFIPSLGSFETLILSNNTFDGNLTDISGSNKLVHLDLSHNHLGGSILSLNNLPSLQYLNLSQNLLVGSVPSTLQMTSLTNFDLSHNNLSEISDLPYNLTVNSSVCSLAFNNFSCPIPWPAFDLCGTTCNLYDRSTQTTRLRIQGDLSSFSSSKFLQSLSTALNITSSRLKILSTSSGSVIVDLSVGPPPPGAKNEGSATRVIQMISFINNSDPKRLQSVGIDLIQVSDIPPTTKNSISTGGIIAIVVVILVLIIVGAIVITIFMLRRWKARQLRNIPNPWEMMDLSNIKMGEAKRSVVDYNECTNFHLIGAGAYGVVYTCHWRETVVAMKQIRSEMISEDQLKEFLQEVAILRSLRTHPNVVLFLGLTFPPQPLSLITEYCEGGSLYTYLRANEVPNEVKLSFIKGIARGMLHLHLEKVVHRDLAARNILLTKHLEPKVSDFGLSREQKDDSAAHTRSEVGPIKWMAPESIKERIYSTKTDVYSFGTTIWEVFAVEDPYKDMTVVEVAIHISANNPCSLKIPPEVDPMYAKLMQDCWSARPEDRPEFGDICALIDATNDVVIHESPPNSQPTSKVSGVLGKFSRASGNSKKTKSTSSGKPGSKGSGDKAENETNHSNSQILIGPNTGQTLNSYERSLISAMENSPSRHYAAAHTSIREGRADTNTVYGKIN</sequence>
<dbReference type="InterPro" id="IPR032675">
    <property type="entry name" value="LRR_dom_sf"/>
</dbReference>
<evidence type="ECO:0000256" key="12">
    <source>
        <dbReference type="SAM" id="Phobius"/>
    </source>
</evidence>
<accession>A0A2P6NW38</accession>
<dbReference type="CDD" id="cd13999">
    <property type="entry name" value="STKc_MAP3K-like"/>
    <property type="match status" value="1"/>
</dbReference>
<dbReference type="SUPFAM" id="SSF52058">
    <property type="entry name" value="L domain-like"/>
    <property type="match status" value="1"/>
</dbReference>
<dbReference type="PRINTS" id="PR00109">
    <property type="entry name" value="TYRKINASE"/>
</dbReference>
<evidence type="ECO:0000256" key="11">
    <source>
        <dbReference type="SAM" id="MobiDB-lite"/>
    </source>
</evidence>
<feature type="compositionally biased region" description="Polar residues" evidence="11">
    <location>
        <begin position="1453"/>
        <end position="1462"/>
    </location>
</feature>
<keyword evidence="14" id="KW-0418">Kinase</keyword>
<evidence type="ECO:0000256" key="10">
    <source>
        <dbReference type="PROSITE-ProRule" id="PRU10141"/>
    </source>
</evidence>
<organism evidence="14 15">
    <name type="scientific">Planoprotostelium fungivorum</name>
    <dbReference type="NCBI Taxonomy" id="1890364"/>
    <lineage>
        <taxon>Eukaryota</taxon>
        <taxon>Amoebozoa</taxon>
        <taxon>Evosea</taxon>
        <taxon>Variosea</taxon>
        <taxon>Cavosteliida</taxon>
        <taxon>Cavosteliaceae</taxon>
        <taxon>Planoprotostelium</taxon>
    </lineage>
</organism>
<comment type="subcellular location">
    <subcellularLocation>
        <location evidence="1">Membrane</location>
        <topology evidence="1">Single-pass membrane protein</topology>
    </subcellularLocation>
</comment>
<evidence type="ECO:0000256" key="4">
    <source>
        <dbReference type="ARBA" id="ARBA00022729"/>
    </source>
</evidence>
<evidence type="ECO:0000256" key="9">
    <source>
        <dbReference type="ARBA" id="ARBA00023180"/>
    </source>
</evidence>
<dbReference type="InParanoid" id="A0A2P6NW38"/>
<keyword evidence="10" id="KW-0547">Nucleotide-binding</keyword>
<dbReference type="SUPFAM" id="SSF56112">
    <property type="entry name" value="Protein kinase-like (PK-like)"/>
    <property type="match status" value="1"/>
</dbReference>
<dbReference type="GO" id="GO:0016020">
    <property type="term" value="C:membrane"/>
    <property type="evidence" value="ECO:0007669"/>
    <property type="project" value="UniProtKB-SubCell"/>
</dbReference>
<dbReference type="GO" id="GO:0005524">
    <property type="term" value="F:ATP binding"/>
    <property type="evidence" value="ECO:0007669"/>
    <property type="project" value="UniProtKB-UniRule"/>
</dbReference>
<dbReference type="SMART" id="SM00219">
    <property type="entry name" value="TyrKc"/>
    <property type="match status" value="1"/>
</dbReference>
<dbReference type="Pfam" id="PF00560">
    <property type="entry name" value="LRR_1"/>
    <property type="match status" value="8"/>
</dbReference>
<dbReference type="InterPro" id="IPR011009">
    <property type="entry name" value="Kinase-like_dom_sf"/>
</dbReference>
<keyword evidence="10" id="KW-0067">ATP-binding</keyword>
<dbReference type="FunFam" id="3.80.10.10:FF:000095">
    <property type="entry name" value="LRR receptor-like serine/threonine-protein kinase GSO1"/>
    <property type="match status" value="1"/>
</dbReference>
<dbReference type="Pfam" id="PF13855">
    <property type="entry name" value="LRR_8"/>
    <property type="match status" value="1"/>
</dbReference>
<keyword evidence="8 14" id="KW-0675">Receptor</keyword>
<dbReference type="PROSITE" id="PS00109">
    <property type="entry name" value="PROTEIN_KINASE_TYR"/>
    <property type="match status" value="1"/>
</dbReference>
<dbReference type="PROSITE" id="PS50011">
    <property type="entry name" value="PROTEIN_KINASE_DOM"/>
    <property type="match status" value="1"/>
</dbReference>
<reference evidence="14 15" key="1">
    <citation type="journal article" date="2018" name="Genome Biol. Evol.">
        <title>Multiple Roots of Fruiting Body Formation in Amoebozoa.</title>
        <authorList>
            <person name="Hillmann F."/>
            <person name="Forbes G."/>
            <person name="Novohradska S."/>
            <person name="Ferling I."/>
            <person name="Riege K."/>
            <person name="Groth M."/>
            <person name="Westermann M."/>
            <person name="Marz M."/>
            <person name="Spaller T."/>
            <person name="Winckler T."/>
            <person name="Schaap P."/>
            <person name="Glockner G."/>
        </authorList>
    </citation>
    <scope>NUCLEOTIDE SEQUENCE [LARGE SCALE GENOMIC DNA]</scope>
    <source>
        <strain evidence="14 15">Jena</strain>
    </source>
</reference>
<dbReference type="InterPro" id="IPR008266">
    <property type="entry name" value="Tyr_kinase_AS"/>
</dbReference>
<proteinExistence type="predicted"/>
<dbReference type="PANTHER" id="PTHR27000">
    <property type="entry name" value="LEUCINE-RICH REPEAT RECEPTOR-LIKE PROTEIN KINASE FAMILY PROTEIN-RELATED"/>
    <property type="match status" value="1"/>
</dbReference>
<keyword evidence="6 12" id="KW-1133">Transmembrane helix</keyword>